<dbReference type="EMBL" id="LAJY01000051">
    <property type="protein sequence ID" value="KJV10751.1"/>
    <property type="molecule type" value="Genomic_DNA"/>
</dbReference>
<comment type="caution">
    <text evidence="1">The sequence shown here is derived from an EMBL/GenBank/DDBJ whole genome shotgun (WGS) entry which is preliminary data.</text>
</comment>
<evidence type="ECO:0000313" key="2">
    <source>
        <dbReference type="Proteomes" id="UP000033774"/>
    </source>
</evidence>
<dbReference type="Proteomes" id="UP000033774">
    <property type="component" value="Unassembled WGS sequence"/>
</dbReference>
<reference evidence="1 2" key="1">
    <citation type="submission" date="2015-03" db="EMBL/GenBank/DDBJ databases">
        <title>Draft genome sequence of Elstera litoralis.</title>
        <authorList>
            <person name="Rahalkar M.C."/>
            <person name="Dhakephalkar P.K."/>
            <person name="Pore S.D."/>
            <person name="Arora P."/>
            <person name="Kapse N.G."/>
            <person name="Pandit P.S."/>
        </authorList>
    </citation>
    <scope>NUCLEOTIDE SEQUENCE [LARGE SCALE GENOMIC DNA]</scope>
    <source>
        <strain evidence="1 2">Dia-1</strain>
    </source>
</reference>
<protein>
    <submittedName>
        <fullName evidence="1">Uncharacterized protein</fullName>
    </submittedName>
</protein>
<accession>A0A0F3IVM6</accession>
<gene>
    <name evidence="1" type="ORF">VZ95_02865</name>
</gene>
<name>A0A0F3IVM6_9PROT</name>
<dbReference type="AlphaFoldDB" id="A0A0F3IVM6"/>
<keyword evidence="2" id="KW-1185">Reference proteome</keyword>
<organism evidence="1 2">
    <name type="scientific">Elstera litoralis</name>
    <dbReference type="NCBI Taxonomy" id="552518"/>
    <lineage>
        <taxon>Bacteria</taxon>
        <taxon>Pseudomonadati</taxon>
        <taxon>Pseudomonadota</taxon>
        <taxon>Alphaproteobacteria</taxon>
        <taxon>Rhodospirillales</taxon>
        <taxon>Rhodospirillaceae</taxon>
        <taxon>Elstera</taxon>
    </lineage>
</organism>
<proteinExistence type="predicted"/>
<sequence>MATSDFPIALGEAAGRSLRAAYALQPQTWRKLVNIVPLSDFRPVKRVQISEFDLLKKDRRGR</sequence>
<evidence type="ECO:0000313" key="1">
    <source>
        <dbReference type="EMBL" id="KJV10751.1"/>
    </source>
</evidence>